<keyword evidence="7" id="KW-0804">Transcription</keyword>
<dbReference type="GO" id="GO:0003677">
    <property type="term" value="F:DNA binding"/>
    <property type="evidence" value="ECO:0007669"/>
    <property type="project" value="UniProtKB-KW"/>
</dbReference>
<dbReference type="SUPFAM" id="SSF57667">
    <property type="entry name" value="beta-beta-alpha zinc fingers"/>
    <property type="match status" value="1"/>
</dbReference>
<keyword evidence="8" id="KW-0539">Nucleus</keyword>
<dbReference type="GO" id="GO:0009791">
    <property type="term" value="P:post-embryonic development"/>
    <property type="evidence" value="ECO:0007669"/>
    <property type="project" value="UniProtKB-ARBA"/>
</dbReference>
<dbReference type="PANTHER" id="PTHR46481">
    <property type="entry name" value="ZINC FINGER BED DOMAIN-CONTAINING PROTEIN 4"/>
    <property type="match status" value="1"/>
</dbReference>
<evidence type="ECO:0000256" key="1">
    <source>
        <dbReference type="ARBA" id="ARBA00004123"/>
    </source>
</evidence>
<dbReference type="PANTHER" id="PTHR46481:SF10">
    <property type="entry name" value="ZINC FINGER BED DOMAIN-CONTAINING PROTEIN 39"/>
    <property type="match status" value="1"/>
</dbReference>
<dbReference type="PROSITE" id="PS50808">
    <property type="entry name" value="ZF_BED"/>
    <property type="match status" value="1"/>
</dbReference>
<evidence type="ECO:0000256" key="2">
    <source>
        <dbReference type="ARBA" id="ARBA00022723"/>
    </source>
</evidence>
<keyword evidence="2" id="KW-0479">Metal-binding</keyword>
<dbReference type="GO" id="GO:0008270">
    <property type="term" value="F:zinc ion binding"/>
    <property type="evidence" value="ECO:0007669"/>
    <property type="project" value="UniProtKB-KW"/>
</dbReference>
<accession>A0A6P8Q4C9</accession>
<evidence type="ECO:0000256" key="7">
    <source>
        <dbReference type="ARBA" id="ARBA00023163"/>
    </source>
</evidence>
<dbReference type="GeneID" id="117351192"/>
<dbReference type="Gene3D" id="1.10.10.1070">
    <property type="entry name" value="Zinc finger, BED domain-containing"/>
    <property type="match status" value="1"/>
</dbReference>
<protein>
    <submittedName>
        <fullName evidence="12">Zinc finger BED domain-containing protein 4-like</fullName>
    </submittedName>
</protein>
<dbReference type="Proteomes" id="UP000515159">
    <property type="component" value="Chromosome 17"/>
</dbReference>
<evidence type="ECO:0000256" key="3">
    <source>
        <dbReference type="ARBA" id="ARBA00022771"/>
    </source>
</evidence>
<proteinExistence type="predicted"/>
<comment type="subcellular location">
    <subcellularLocation>
        <location evidence="1">Nucleus</location>
    </subcellularLocation>
</comment>
<evidence type="ECO:0000256" key="6">
    <source>
        <dbReference type="ARBA" id="ARBA00023125"/>
    </source>
</evidence>
<dbReference type="SUPFAM" id="SSF53098">
    <property type="entry name" value="Ribonuclease H-like"/>
    <property type="match status" value="1"/>
</dbReference>
<name>A0A6P8Q4C9_GEOSA</name>
<gene>
    <name evidence="12" type="primary">LOC117351192</name>
</gene>
<dbReference type="InterPro" id="IPR008906">
    <property type="entry name" value="HATC_C_dom"/>
</dbReference>
<dbReference type="InterPro" id="IPR003656">
    <property type="entry name" value="Znf_BED"/>
</dbReference>
<dbReference type="SMART" id="SM00614">
    <property type="entry name" value="ZnF_BED"/>
    <property type="match status" value="1"/>
</dbReference>
<evidence type="ECO:0000256" key="4">
    <source>
        <dbReference type="ARBA" id="ARBA00022833"/>
    </source>
</evidence>
<keyword evidence="3 9" id="KW-0863">Zinc-finger</keyword>
<evidence type="ECO:0000313" key="12">
    <source>
        <dbReference type="RefSeq" id="XP_033782003.1"/>
    </source>
</evidence>
<evidence type="ECO:0000259" key="10">
    <source>
        <dbReference type="PROSITE" id="PS50808"/>
    </source>
</evidence>
<evidence type="ECO:0000256" key="5">
    <source>
        <dbReference type="ARBA" id="ARBA00023015"/>
    </source>
</evidence>
<dbReference type="OrthoDB" id="1607513at2759"/>
<dbReference type="KEGG" id="gsh:117351192"/>
<dbReference type="InterPro" id="IPR012337">
    <property type="entry name" value="RNaseH-like_sf"/>
</dbReference>
<dbReference type="RefSeq" id="XP_033782003.1">
    <property type="nucleotide sequence ID" value="XM_033926112.1"/>
</dbReference>
<dbReference type="Pfam" id="PF05699">
    <property type="entry name" value="Dimer_Tnp_hAT"/>
    <property type="match status" value="1"/>
</dbReference>
<keyword evidence="6" id="KW-0238">DNA-binding</keyword>
<feature type="domain" description="BED-type" evidence="10">
    <location>
        <begin position="21"/>
        <end position="82"/>
    </location>
</feature>
<keyword evidence="11" id="KW-1185">Reference proteome</keyword>
<dbReference type="InParanoid" id="A0A6P8Q4C9"/>
<keyword evidence="5" id="KW-0805">Transcription regulation</keyword>
<dbReference type="InterPro" id="IPR036236">
    <property type="entry name" value="Znf_C2H2_sf"/>
</dbReference>
<dbReference type="GO" id="GO:0046983">
    <property type="term" value="F:protein dimerization activity"/>
    <property type="evidence" value="ECO:0007669"/>
    <property type="project" value="InterPro"/>
</dbReference>
<dbReference type="InterPro" id="IPR052035">
    <property type="entry name" value="ZnF_BED_domain_contain"/>
</dbReference>
<reference evidence="12" key="1">
    <citation type="submission" date="2025-08" db="UniProtKB">
        <authorList>
            <consortium name="RefSeq"/>
        </authorList>
    </citation>
    <scope>IDENTIFICATION</scope>
</reference>
<evidence type="ECO:0000313" key="11">
    <source>
        <dbReference type="Proteomes" id="UP000515159"/>
    </source>
</evidence>
<keyword evidence="4" id="KW-0862">Zinc</keyword>
<dbReference type="AlphaFoldDB" id="A0A6P8Q4C9"/>
<dbReference type="SUPFAM" id="SSF140996">
    <property type="entry name" value="Hermes dimerisation domain"/>
    <property type="match status" value="1"/>
</dbReference>
<evidence type="ECO:0000256" key="8">
    <source>
        <dbReference type="ARBA" id="ARBA00023242"/>
    </source>
</evidence>
<evidence type="ECO:0000256" key="9">
    <source>
        <dbReference type="PROSITE-ProRule" id="PRU00027"/>
    </source>
</evidence>
<organism evidence="11 12">
    <name type="scientific">Geotrypetes seraphini</name>
    <name type="common">Gaboon caecilian</name>
    <name type="synonym">Caecilia seraphini</name>
    <dbReference type="NCBI Taxonomy" id="260995"/>
    <lineage>
        <taxon>Eukaryota</taxon>
        <taxon>Metazoa</taxon>
        <taxon>Chordata</taxon>
        <taxon>Craniata</taxon>
        <taxon>Vertebrata</taxon>
        <taxon>Euteleostomi</taxon>
        <taxon>Amphibia</taxon>
        <taxon>Gymnophiona</taxon>
        <taxon>Geotrypetes</taxon>
    </lineage>
</organism>
<dbReference type="Pfam" id="PF02892">
    <property type="entry name" value="zf-BED"/>
    <property type="match status" value="1"/>
</dbReference>
<sequence length="687" mass="78045">MESLNTAAENKDSTCAISSVGQRSLIWSVFDHLDNENGSDEASSSKYTARCMLCSVKVKHCGGTRNLWQHIERHHKEKYLELQDSDTARKSKKRSRKTCKASVPIIASEVSEVIVSSFIQKRLQPADKKRIDNALCYFIVKDIQPFSIINDEGFLRYSQTLNRDYTVPSRQTLNQMIDVRYDEVSTHVMDKLQHLSYVSITTDLWTSTILETYITIMAHGISKDFQPVNVVLATHHMLEQHNGDNIADTVESAIKTWKLEGKVFAVVTDNTSSMKKAVEKLIQKGLCMVHYNCFGHALQLCVEDGLQSQQAIIDVIHKFRDIVSAFHHSTILTESLKKAQETLGMPVKKLIGDTKTRWYSSCLLLRSVIELQQPISLCLYNSKATKKSAPSEYDYDLARKLVDTLEIFEEASTIASVEQNVTVSVVHPMVEHLINSIDTSCGKFCSESRESEMRVDDEGEGCSDNSKSRNTKIISSFKEELKKSLLHRFQDILFNNSYRLSTFLDPRFKSTYGEVSDITEFATQEIMKLQTLSLPLAMLTSQKITPVVPDQLCIKDTNLPRPRHKRSFWERVEDTNVVAVKVGLPSMSDYYGEISLRCSTELAFYKREEPLETGSDVFTYWHERQEILPLLNRLAQKFLCSPATSVPSERIFSTAGQIIAARWSCLEPAKADKLIFLNKNWKMGETG</sequence>
<dbReference type="GO" id="GO:0005634">
    <property type="term" value="C:nucleus"/>
    <property type="evidence" value="ECO:0007669"/>
    <property type="project" value="UniProtKB-SubCell"/>
</dbReference>